<comment type="caution">
    <text evidence="2">The sequence shown here is derived from an EMBL/GenBank/DDBJ whole genome shotgun (WGS) entry which is preliminary data.</text>
</comment>
<dbReference type="EMBL" id="JRYR02000001">
    <property type="protein sequence ID" value="OHX68533.1"/>
    <property type="molecule type" value="Genomic_DNA"/>
</dbReference>
<gene>
    <name evidence="2" type="ORF">NH26_11120</name>
</gene>
<proteinExistence type="predicted"/>
<name>A0A1S1Z5U8_FLAPC</name>
<dbReference type="NCBIfam" id="NF041384">
    <property type="entry name" value="YHS_seleno_dom"/>
    <property type="match status" value="1"/>
</dbReference>
<reference evidence="2 3" key="1">
    <citation type="journal article" date="2012" name="Int. J. Syst. Evol. Microbiol.">
        <title>Flammeovirga pacifica sp. nov., isolated from deep-sea sediment.</title>
        <authorList>
            <person name="Xu H."/>
            <person name="Fu Y."/>
            <person name="Yang N."/>
            <person name="Ding Z."/>
            <person name="Lai Q."/>
            <person name="Zeng R."/>
        </authorList>
    </citation>
    <scope>NUCLEOTIDE SEQUENCE [LARGE SCALE GENOMIC DNA]</scope>
    <source>
        <strain evidence="3">DSM 24597 / LMG 26175 / WPAGA1</strain>
    </source>
</reference>
<dbReference type="Proteomes" id="UP000179797">
    <property type="component" value="Unassembled WGS sequence"/>
</dbReference>
<evidence type="ECO:0000256" key="1">
    <source>
        <dbReference type="SAM" id="SignalP"/>
    </source>
</evidence>
<accession>A0A1S1Z5U8</accession>
<evidence type="ECO:0008006" key="4">
    <source>
        <dbReference type="Google" id="ProtNLM"/>
    </source>
</evidence>
<organism evidence="2 3">
    <name type="scientific">Flammeovirga pacifica</name>
    <dbReference type="NCBI Taxonomy" id="915059"/>
    <lineage>
        <taxon>Bacteria</taxon>
        <taxon>Pseudomonadati</taxon>
        <taxon>Bacteroidota</taxon>
        <taxon>Cytophagia</taxon>
        <taxon>Cytophagales</taxon>
        <taxon>Flammeovirgaceae</taxon>
        <taxon>Flammeovirga</taxon>
    </lineage>
</organism>
<dbReference type="STRING" id="915059.NH26_11120"/>
<feature type="signal peptide" evidence="1">
    <location>
        <begin position="1"/>
        <end position="22"/>
    </location>
</feature>
<feature type="chain" id="PRO_5012435997" description="YHS domain protein" evidence="1">
    <location>
        <begin position="23"/>
        <end position="154"/>
    </location>
</feature>
<dbReference type="AlphaFoldDB" id="A0A1S1Z5U8"/>
<sequence length="154" mass="17948">MKLTKFLLCLFTILCWSTLSYSQLPSDMNLEKGEIAIGGYDPVSYFLDSPEEGDKHISVIHKGVHYYFASHKNRETFKENPDKYIPAYGGWCAYAMGAKGEKVEVNYETYKIQNGRLMLYYNKFFTNTLEDWNKEGADRLEEAADRNWKKLLIE</sequence>
<keyword evidence="1" id="KW-0732">Signal</keyword>
<keyword evidence="3" id="KW-1185">Reference proteome</keyword>
<protein>
    <recommendedName>
        <fullName evidence="4">YHS domain protein</fullName>
    </recommendedName>
</protein>
<evidence type="ECO:0000313" key="3">
    <source>
        <dbReference type="Proteomes" id="UP000179797"/>
    </source>
</evidence>
<evidence type="ECO:0000313" key="2">
    <source>
        <dbReference type="EMBL" id="OHX68533.1"/>
    </source>
</evidence>